<keyword evidence="2" id="KW-0732">Signal</keyword>
<reference evidence="3" key="1">
    <citation type="submission" date="2021-12" db="EMBL/GenBank/DDBJ databases">
        <title>Convergent genome expansion in fungi linked to evolution of root-endophyte symbiosis.</title>
        <authorList>
            <consortium name="DOE Joint Genome Institute"/>
            <person name="Ke Y.-H."/>
            <person name="Bonito G."/>
            <person name="Liao H.-L."/>
            <person name="Looney B."/>
            <person name="Rojas-Flechas A."/>
            <person name="Nash J."/>
            <person name="Hameed K."/>
            <person name="Schadt C."/>
            <person name="Martin F."/>
            <person name="Crous P.W."/>
            <person name="Miettinen O."/>
            <person name="Magnuson J.K."/>
            <person name="Labbe J."/>
            <person name="Jacobson D."/>
            <person name="Doktycz M.J."/>
            <person name="Veneault-Fourrey C."/>
            <person name="Kuo A."/>
            <person name="Mondo S."/>
            <person name="Calhoun S."/>
            <person name="Riley R."/>
            <person name="Ohm R."/>
            <person name="LaButti K."/>
            <person name="Andreopoulos B."/>
            <person name="Pangilinan J."/>
            <person name="Nolan M."/>
            <person name="Tritt A."/>
            <person name="Clum A."/>
            <person name="Lipzen A."/>
            <person name="Daum C."/>
            <person name="Barry K."/>
            <person name="Grigoriev I.V."/>
            <person name="Vilgalys R."/>
        </authorList>
    </citation>
    <scope>NUCLEOTIDE SEQUENCE</scope>
    <source>
        <strain evidence="3">PMI_201</strain>
    </source>
</reference>
<dbReference type="Proteomes" id="UP001201262">
    <property type="component" value="Unassembled WGS sequence"/>
</dbReference>
<dbReference type="SUPFAM" id="SSF53474">
    <property type="entry name" value="alpha/beta-Hydrolases"/>
    <property type="match status" value="1"/>
</dbReference>
<dbReference type="PANTHER" id="PTHR34853">
    <property type="match status" value="1"/>
</dbReference>
<gene>
    <name evidence="3" type="ORF">BGW36DRAFT_394480</name>
</gene>
<dbReference type="Gene3D" id="3.40.50.1820">
    <property type="entry name" value="alpha/beta hydrolase"/>
    <property type="match status" value="1"/>
</dbReference>
<organism evidence="3 4">
    <name type="scientific">Talaromyces proteolyticus</name>
    <dbReference type="NCBI Taxonomy" id="1131652"/>
    <lineage>
        <taxon>Eukaryota</taxon>
        <taxon>Fungi</taxon>
        <taxon>Dikarya</taxon>
        <taxon>Ascomycota</taxon>
        <taxon>Pezizomycotina</taxon>
        <taxon>Eurotiomycetes</taxon>
        <taxon>Eurotiomycetidae</taxon>
        <taxon>Eurotiales</taxon>
        <taxon>Trichocomaceae</taxon>
        <taxon>Talaromyces</taxon>
        <taxon>Talaromyces sect. Bacilispori</taxon>
    </lineage>
</organism>
<dbReference type="EMBL" id="JAJTJA010000003">
    <property type="protein sequence ID" value="KAH8701645.1"/>
    <property type="molecule type" value="Genomic_DNA"/>
</dbReference>
<dbReference type="Gene3D" id="1.10.260.130">
    <property type="match status" value="1"/>
</dbReference>
<dbReference type="AlphaFoldDB" id="A0AAD4PYL4"/>
<evidence type="ECO:0000313" key="4">
    <source>
        <dbReference type="Proteomes" id="UP001201262"/>
    </source>
</evidence>
<comment type="caution">
    <text evidence="3">The sequence shown here is derived from an EMBL/GenBank/DDBJ whole genome shotgun (WGS) entry which is preliminary data.</text>
</comment>
<protein>
    <submittedName>
        <fullName evidence="3">Secretory lipase-domain-containing protein</fullName>
    </submittedName>
</protein>
<comment type="similarity">
    <text evidence="2">Belongs to the AB hydrolase superfamily. Lipase family.</text>
</comment>
<evidence type="ECO:0000313" key="3">
    <source>
        <dbReference type="EMBL" id="KAH8701645.1"/>
    </source>
</evidence>
<feature type="signal peptide" evidence="2">
    <location>
        <begin position="1"/>
        <end position="21"/>
    </location>
</feature>
<dbReference type="InterPro" id="IPR029058">
    <property type="entry name" value="AB_hydrolase_fold"/>
</dbReference>
<accession>A0AAD4PYL4</accession>
<dbReference type="InterPro" id="IPR005152">
    <property type="entry name" value="Lipase_secreted"/>
</dbReference>
<keyword evidence="4" id="KW-1185">Reference proteome</keyword>
<feature type="chain" id="PRO_5041785385" evidence="2">
    <location>
        <begin position="22"/>
        <end position="448"/>
    </location>
</feature>
<dbReference type="PANTHER" id="PTHR34853:SF5">
    <property type="entry name" value="LIP-DOMAIN-CONTAINING PROTEIN-RELATED"/>
    <property type="match status" value="1"/>
</dbReference>
<name>A0AAD4PYL4_9EURO</name>
<proteinExistence type="inferred from homology"/>
<dbReference type="Pfam" id="PF03583">
    <property type="entry name" value="LIP"/>
    <property type="match status" value="1"/>
</dbReference>
<keyword evidence="1" id="KW-0378">Hydrolase</keyword>
<sequence length="448" mass="48161">MAKSNMFFFQLLAFLIPLIWAMPTARNGPVPPSQDPFYQPPPGYESTAPGTILRYRNPPFPIAALGFARSNLESAYQVLYRTSDSFGNPIATVSTILIPHNADFSKLHSYQVAQDAASPNCSPSFALLQQSDAEKSLSLLMPQLEYLFITTALDKGWVVTVPDHLGPKAAFLANTLSGHAVLDNIRAALASGNFTHILPNAQITMWGYSGGSLATGFAAELQPTYAPDLKIAGAALGGTVPKILTVINTVNKGLFTGLIPAGILGLANEYPAAQDIISENILPSKMAEFNKAKELCLVGDLGEYFGHDIYNYTKDPNVFTSPTANALLDPNSMGQNIPKIPLLIYKSIGDEVSPIADSDELVTKYCSGGASVEYVRDVFSEHVTMEINGSPDAFLWLIDRMEGKPAQRACTTTTVLTSLADPKALAVFGVEIIEILLSFLSLPLGPPF</sequence>
<dbReference type="GO" id="GO:0004806">
    <property type="term" value="F:triacylglycerol lipase activity"/>
    <property type="evidence" value="ECO:0007669"/>
    <property type="project" value="UniProtKB-UniRule"/>
</dbReference>
<dbReference type="PIRSF" id="PIRSF029171">
    <property type="entry name" value="Esterase_LipA"/>
    <property type="match status" value="1"/>
</dbReference>
<dbReference type="GeneID" id="70248204"/>
<evidence type="ECO:0000256" key="2">
    <source>
        <dbReference type="PIRNR" id="PIRNR029171"/>
    </source>
</evidence>
<dbReference type="GO" id="GO:0016042">
    <property type="term" value="P:lipid catabolic process"/>
    <property type="evidence" value="ECO:0007669"/>
    <property type="project" value="UniProtKB-UniRule"/>
</dbReference>
<evidence type="ECO:0000256" key="1">
    <source>
        <dbReference type="ARBA" id="ARBA00022801"/>
    </source>
</evidence>
<dbReference type="RefSeq" id="XP_046075021.1">
    <property type="nucleotide sequence ID" value="XM_046217917.1"/>
</dbReference>